<gene>
    <name evidence="1" type="ORF">SDC9_103274</name>
</gene>
<reference evidence="1" key="1">
    <citation type="submission" date="2019-08" db="EMBL/GenBank/DDBJ databases">
        <authorList>
            <person name="Kucharzyk K."/>
            <person name="Murdoch R.W."/>
            <person name="Higgins S."/>
            <person name="Loffler F."/>
        </authorList>
    </citation>
    <scope>NUCLEOTIDE SEQUENCE</scope>
</reference>
<dbReference type="AlphaFoldDB" id="A0A645AUM1"/>
<sequence>MEKSISLLLGSNIPFEFRTTLVPGIHGLEDAPGIGDMIRGAPLYVLQRFRPGNTLDPAFAETSSLPAWFAEAFRERVLPFAKEVRIRG</sequence>
<dbReference type="EMBL" id="VSSQ01015770">
    <property type="protein sequence ID" value="MPM56468.1"/>
    <property type="molecule type" value="Genomic_DNA"/>
</dbReference>
<evidence type="ECO:0000313" key="1">
    <source>
        <dbReference type="EMBL" id="MPM56468.1"/>
    </source>
</evidence>
<name>A0A645AUM1_9ZZZZ</name>
<proteinExistence type="predicted"/>
<organism evidence="1">
    <name type="scientific">bioreactor metagenome</name>
    <dbReference type="NCBI Taxonomy" id="1076179"/>
    <lineage>
        <taxon>unclassified sequences</taxon>
        <taxon>metagenomes</taxon>
        <taxon>ecological metagenomes</taxon>
    </lineage>
</organism>
<protein>
    <submittedName>
        <fullName evidence="1">Uncharacterized protein</fullName>
    </submittedName>
</protein>
<accession>A0A645AUM1</accession>
<comment type="caution">
    <text evidence="1">The sequence shown here is derived from an EMBL/GenBank/DDBJ whole genome shotgun (WGS) entry which is preliminary data.</text>
</comment>